<feature type="binding site" evidence="20">
    <location>
        <position position="324"/>
    </location>
    <ligand>
        <name>ATP</name>
        <dbReference type="ChEBI" id="CHEBI:30616"/>
    </ligand>
</feature>
<evidence type="ECO:0000256" key="20">
    <source>
        <dbReference type="PIRSR" id="PIRSR038147-2"/>
    </source>
</evidence>
<dbReference type="Gene3D" id="3.30.200.20">
    <property type="entry name" value="Phosphorylase Kinase, domain 1"/>
    <property type="match status" value="1"/>
</dbReference>
<evidence type="ECO:0000256" key="4">
    <source>
        <dbReference type="ARBA" id="ARBA00012513"/>
    </source>
</evidence>
<gene>
    <name evidence="24" type="ORF">BDY21DRAFT_354099</name>
</gene>
<dbReference type="PIRSF" id="PIRSF038147">
    <property type="entry name" value="Ser/Thr_PK_RIO1"/>
    <property type="match status" value="1"/>
</dbReference>
<keyword evidence="10" id="KW-0479">Metal-binding</keyword>
<evidence type="ECO:0000256" key="7">
    <source>
        <dbReference type="ARBA" id="ARBA00022517"/>
    </source>
</evidence>
<dbReference type="InterPro" id="IPR017407">
    <property type="entry name" value="Ser/Thr_kinase_Rio1"/>
</dbReference>
<feature type="binding site" evidence="20">
    <location>
        <position position="252"/>
    </location>
    <ligand>
        <name>ATP</name>
        <dbReference type="ChEBI" id="CHEBI:30616"/>
    </ligand>
</feature>
<evidence type="ECO:0000313" key="24">
    <source>
        <dbReference type="EMBL" id="KAF2454101.1"/>
    </source>
</evidence>
<evidence type="ECO:0000256" key="13">
    <source>
        <dbReference type="ARBA" id="ARBA00022801"/>
    </source>
</evidence>
<dbReference type="InterPro" id="IPR000687">
    <property type="entry name" value="RIO_kinase"/>
</dbReference>
<evidence type="ECO:0000256" key="6">
    <source>
        <dbReference type="ARBA" id="ARBA00022490"/>
    </source>
</evidence>
<feature type="binding site" evidence="21">
    <location>
        <position position="381"/>
    </location>
    <ligand>
        <name>Mg(2+)</name>
        <dbReference type="ChEBI" id="CHEBI:18420"/>
    </ligand>
</feature>
<dbReference type="FunFam" id="3.30.200.20:FF:000148">
    <property type="entry name" value="Serine/threonine-protein kinase RIO1"/>
    <property type="match status" value="1"/>
</dbReference>
<keyword evidence="8 18" id="KW-0723">Serine/threonine-protein kinase</keyword>
<evidence type="ECO:0000256" key="8">
    <source>
        <dbReference type="ARBA" id="ARBA00022527"/>
    </source>
</evidence>
<protein>
    <recommendedName>
        <fullName evidence="5 18">Serine/threonine-protein kinase RIO1</fullName>
        <ecNumber evidence="4 18">2.7.11.1</ecNumber>
    </recommendedName>
</protein>
<keyword evidence="7" id="KW-0690">Ribosome biogenesis</keyword>
<feature type="domain" description="RIO kinase" evidence="23">
    <location>
        <begin position="169"/>
        <end position="439"/>
    </location>
</feature>
<dbReference type="GO" id="GO:0046872">
    <property type="term" value="F:metal ion binding"/>
    <property type="evidence" value="ECO:0007669"/>
    <property type="project" value="UniProtKB-KW"/>
</dbReference>
<evidence type="ECO:0000256" key="18">
    <source>
        <dbReference type="PIRNR" id="PIRNR038147"/>
    </source>
</evidence>
<dbReference type="InterPro" id="IPR018934">
    <property type="entry name" value="RIO_dom"/>
</dbReference>
<keyword evidence="15" id="KW-0460">Magnesium</keyword>
<dbReference type="GO" id="GO:0005524">
    <property type="term" value="F:ATP binding"/>
    <property type="evidence" value="ECO:0007669"/>
    <property type="project" value="UniProtKB-KW"/>
</dbReference>
<dbReference type="EC" id="2.7.11.1" evidence="4 18"/>
<feature type="region of interest" description="Disordered" evidence="22">
    <location>
        <begin position="527"/>
        <end position="611"/>
    </location>
</feature>
<keyword evidence="6" id="KW-0963">Cytoplasm</keyword>
<feature type="region of interest" description="Disordered" evidence="22">
    <location>
        <begin position="26"/>
        <end position="125"/>
    </location>
</feature>
<evidence type="ECO:0000313" key="25">
    <source>
        <dbReference type="Proteomes" id="UP000799766"/>
    </source>
</evidence>
<dbReference type="InterPro" id="IPR051272">
    <property type="entry name" value="RIO-type_Ser/Thr_kinase"/>
</dbReference>
<sequence>MPQVTNGGPNVADGLAPGYIYVPNSGYQALEEGDPRQVRDREVDNATEPDGDEPDGYDDDDFAASSDFDSDSYEASSLAISNPSDYTKIYNRDRRQHDPNIPASELRGTNPQHVSRRPKPSANAAAAVDDQIAAMSRHAAKIKLDERWGWGTTVGGGGKGLEDKIREKDKADRATVEKVLDPATRLIMLNLINNEILSEIHGVISTGKEANVYHALSGPRMDEQRRTLALESGGAVQPVCGEQQQPVHLAVKVYKTAILAFKDRTPYASEDFRLRAAYKKSSHRQMVKMWADKEMHNLKRIRAAGIPCPEPFHLRLHVLVMGLIGDSHGWPAPRLHNIKFEDTTLDEALATWTDMYRQVLGYMRIMYQRCKLVHADLSEYNLLYHEGKPYVIDVSQAVGHEHPRALDFLRLDIKNMSNFFERKGVDCLPERAVFNFIVLMEDGSQDTENIPAMLDELYENHKKELEKEYESGVAVEDLEAKKEVDTEVFRQQYIPRTLEQVYDIESELEKGEGDELVYKALLSQKVANGDRPSDASESGAEDNDTDSESGSQLSQHGKDDPRRRPRGRKFEDKDVKRQHKAAVKEEKREKRKNKMAKAQKKKLVKNSTRRK</sequence>
<keyword evidence="12 18" id="KW-0418">Kinase</keyword>
<feature type="compositionally biased region" description="Basic and acidic residues" evidence="22">
    <location>
        <begin position="556"/>
        <end position="575"/>
    </location>
</feature>
<dbReference type="OrthoDB" id="205248at2759"/>
<feature type="compositionally biased region" description="Acidic residues" evidence="22">
    <location>
        <begin position="45"/>
        <end position="72"/>
    </location>
</feature>
<feature type="binding site" evidence="21">
    <location>
        <position position="393"/>
    </location>
    <ligand>
        <name>Mg(2+)</name>
        <dbReference type="ChEBI" id="CHEBI:18420"/>
    </ligand>
</feature>
<dbReference type="InterPro" id="IPR018935">
    <property type="entry name" value="RIO_kinase_CS"/>
</dbReference>
<evidence type="ECO:0000256" key="17">
    <source>
        <dbReference type="ARBA" id="ARBA00048679"/>
    </source>
</evidence>
<evidence type="ECO:0000256" key="1">
    <source>
        <dbReference type="ARBA" id="ARBA00001946"/>
    </source>
</evidence>
<evidence type="ECO:0000256" key="5">
    <source>
        <dbReference type="ARBA" id="ARBA00016038"/>
    </source>
</evidence>
<keyword evidence="25" id="KW-1185">Reference proteome</keyword>
<dbReference type="EMBL" id="MU001693">
    <property type="protein sequence ID" value="KAF2454101.1"/>
    <property type="molecule type" value="Genomic_DNA"/>
</dbReference>
<dbReference type="Proteomes" id="UP000799766">
    <property type="component" value="Unassembled WGS sequence"/>
</dbReference>
<comment type="subcellular location">
    <subcellularLocation>
        <location evidence="2">Cytoplasm</location>
    </subcellularLocation>
</comment>
<comment type="cofactor">
    <cofactor evidence="1 21">
        <name>Mg(2+)</name>
        <dbReference type="ChEBI" id="CHEBI:18420"/>
    </cofactor>
</comment>
<evidence type="ECO:0000256" key="21">
    <source>
        <dbReference type="PIRSR" id="PIRSR038147-3"/>
    </source>
</evidence>
<feature type="active site" description="4-aspartylphosphate intermediate" evidence="19">
    <location>
        <position position="393"/>
    </location>
</feature>
<dbReference type="GO" id="GO:0016787">
    <property type="term" value="F:hydrolase activity"/>
    <property type="evidence" value="ECO:0007669"/>
    <property type="project" value="UniProtKB-KW"/>
</dbReference>
<dbReference type="GO" id="GO:0005737">
    <property type="term" value="C:cytoplasm"/>
    <property type="evidence" value="ECO:0007669"/>
    <property type="project" value="UniProtKB-SubCell"/>
</dbReference>
<comment type="catalytic activity">
    <reaction evidence="17 18">
        <text>L-seryl-[protein] + ATP = O-phospho-L-seryl-[protein] + ADP + H(+)</text>
        <dbReference type="Rhea" id="RHEA:17989"/>
        <dbReference type="Rhea" id="RHEA-COMP:9863"/>
        <dbReference type="Rhea" id="RHEA-COMP:11604"/>
        <dbReference type="ChEBI" id="CHEBI:15378"/>
        <dbReference type="ChEBI" id="CHEBI:29999"/>
        <dbReference type="ChEBI" id="CHEBI:30616"/>
        <dbReference type="ChEBI" id="CHEBI:83421"/>
        <dbReference type="ChEBI" id="CHEBI:456216"/>
        <dbReference type="EC" id="2.7.11.1"/>
    </reaction>
</comment>
<evidence type="ECO:0000256" key="10">
    <source>
        <dbReference type="ARBA" id="ARBA00022723"/>
    </source>
</evidence>
<keyword evidence="13" id="KW-0378">Hydrolase</keyword>
<dbReference type="GO" id="GO:0042254">
    <property type="term" value="P:ribosome biogenesis"/>
    <property type="evidence" value="ECO:0007669"/>
    <property type="project" value="UniProtKB-KW"/>
</dbReference>
<dbReference type="GO" id="GO:0004674">
    <property type="term" value="F:protein serine/threonine kinase activity"/>
    <property type="evidence" value="ECO:0007669"/>
    <property type="project" value="UniProtKB-KW"/>
</dbReference>
<dbReference type="Pfam" id="PF01163">
    <property type="entry name" value="RIO1"/>
    <property type="match status" value="1"/>
</dbReference>
<feature type="compositionally biased region" description="Basic and acidic residues" evidence="22">
    <location>
        <begin position="33"/>
        <end position="44"/>
    </location>
</feature>
<keyword evidence="9 18" id="KW-0808">Transferase</keyword>
<evidence type="ECO:0000256" key="15">
    <source>
        <dbReference type="ARBA" id="ARBA00022842"/>
    </source>
</evidence>
<comment type="catalytic activity">
    <reaction evidence="16 18">
        <text>L-threonyl-[protein] + ATP = O-phospho-L-threonyl-[protein] + ADP + H(+)</text>
        <dbReference type="Rhea" id="RHEA:46608"/>
        <dbReference type="Rhea" id="RHEA-COMP:11060"/>
        <dbReference type="Rhea" id="RHEA-COMP:11605"/>
        <dbReference type="ChEBI" id="CHEBI:15378"/>
        <dbReference type="ChEBI" id="CHEBI:30013"/>
        <dbReference type="ChEBI" id="CHEBI:30616"/>
        <dbReference type="ChEBI" id="CHEBI:61977"/>
        <dbReference type="ChEBI" id="CHEBI:456216"/>
        <dbReference type="EC" id="2.7.11.1"/>
    </reaction>
</comment>
<dbReference type="InterPro" id="IPR011009">
    <property type="entry name" value="Kinase-like_dom_sf"/>
</dbReference>
<dbReference type="PROSITE" id="PS01245">
    <property type="entry name" value="RIO1"/>
    <property type="match status" value="1"/>
</dbReference>
<dbReference type="SUPFAM" id="SSF56112">
    <property type="entry name" value="Protein kinase-like (PK-like)"/>
    <property type="match status" value="1"/>
</dbReference>
<feature type="active site" description="Proton acceptor" evidence="19">
    <location>
        <position position="376"/>
    </location>
</feature>
<evidence type="ECO:0000256" key="19">
    <source>
        <dbReference type="PIRSR" id="PIRSR038147-1"/>
    </source>
</evidence>
<evidence type="ECO:0000256" key="14">
    <source>
        <dbReference type="ARBA" id="ARBA00022840"/>
    </source>
</evidence>
<reference evidence="24" key="1">
    <citation type="journal article" date="2020" name="Stud. Mycol.">
        <title>101 Dothideomycetes genomes: a test case for predicting lifestyles and emergence of pathogens.</title>
        <authorList>
            <person name="Haridas S."/>
            <person name="Albert R."/>
            <person name="Binder M."/>
            <person name="Bloem J."/>
            <person name="Labutti K."/>
            <person name="Salamov A."/>
            <person name="Andreopoulos B."/>
            <person name="Baker S."/>
            <person name="Barry K."/>
            <person name="Bills G."/>
            <person name="Bluhm B."/>
            <person name="Cannon C."/>
            <person name="Castanera R."/>
            <person name="Culley D."/>
            <person name="Daum C."/>
            <person name="Ezra D."/>
            <person name="Gonzalez J."/>
            <person name="Henrissat B."/>
            <person name="Kuo A."/>
            <person name="Liang C."/>
            <person name="Lipzen A."/>
            <person name="Lutzoni F."/>
            <person name="Magnuson J."/>
            <person name="Mondo S."/>
            <person name="Nolan M."/>
            <person name="Ohm R."/>
            <person name="Pangilinan J."/>
            <person name="Park H.-J."/>
            <person name="Ramirez L."/>
            <person name="Alfaro M."/>
            <person name="Sun H."/>
            <person name="Tritt A."/>
            <person name="Yoshinaga Y."/>
            <person name="Zwiers L.-H."/>
            <person name="Turgeon B."/>
            <person name="Goodwin S."/>
            <person name="Spatafora J."/>
            <person name="Crous P."/>
            <person name="Grigoriev I."/>
        </authorList>
    </citation>
    <scope>NUCLEOTIDE SEQUENCE</scope>
    <source>
        <strain evidence="24">ATCC 16933</strain>
    </source>
</reference>
<feature type="binding site" evidence="20">
    <location>
        <position position="322"/>
    </location>
    <ligand>
        <name>ATP</name>
        <dbReference type="ChEBI" id="CHEBI:30616"/>
    </ligand>
</feature>
<comment type="similarity">
    <text evidence="3 18">Belongs to the protein kinase superfamily. RIO-type Ser/Thr kinase family.</text>
</comment>
<keyword evidence="14 18" id="KW-0067">ATP-binding</keyword>
<proteinExistence type="inferred from homology"/>
<organism evidence="24 25">
    <name type="scientific">Lineolata rhizophorae</name>
    <dbReference type="NCBI Taxonomy" id="578093"/>
    <lineage>
        <taxon>Eukaryota</taxon>
        <taxon>Fungi</taxon>
        <taxon>Dikarya</taxon>
        <taxon>Ascomycota</taxon>
        <taxon>Pezizomycotina</taxon>
        <taxon>Dothideomycetes</taxon>
        <taxon>Dothideomycetes incertae sedis</taxon>
        <taxon>Lineolatales</taxon>
        <taxon>Lineolataceae</taxon>
        <taxon>Lineolata</taxon>
    </lineage>
</organism>
<evidence type="ECO:0000256" key="3">
    <source>
        <dbReference type="ARBA" id="ARBA00009196"/>
    </source>
</evidence>
<name>A0A6A6NQU3_9PEZI</name>
<evidence type="ECO:0000256" key="16">
    <source>
        <dbReference type="ARBA" id="ARBA00047899"/>
    </source>
</evidence>
<dbReference type="PANTHER" id="PTHR45723">
    <property type="entry name" value="SERINE/THREONINE-PROTEIN KINASE RIO1"/>
    <property type="match status" value="1"/>
</dbReference>
<evidence type="ECO:0000259" key="23">
    <source>
        <dbReference type="SMART" id="SM00090"/>
    </source>
</evidence>
<keyword evidence="11 18" id="KW-0547">Nucleotide-binding</keyword>
<accession>A0A6A6NQU3</accession>
<evidence type="ECO:0000256" key="2">
    <source>
        <dbReference type="ARBA" id="ARBA00004496"/>
    </source>
</evidence>
<dbReference type="Gene3D" id="1.10.510.10">
    <property type="entry name" value="Transferase(Phosphotransferase) domain 1"/>
    <property type="match status" value="1"/>
</dbReference>
<dbReference type="AlphaFoldDB" id="A0A6A6NQU3"/>
<dbReference type="SMART" id="SM00090">
    <property type="entry name" value="RIO"/>
    <property type="match status" value="1"/>
</dbReference>
<evidence type="ECO:0000256" key="9">
    <source>
        <dbReference type="ARBA" id="ARBA00022679"/>
    </source>
</evidence>
<evidence type="ECO:0000256" key="12">
    <source>
        <dbReference type="ARBA" id="ARBA00022777"/>
    </source>
</evidence>
<evidence type="ECO:0000256" key="11">
    <source>
        <dbReference type="ARBA" id="ARBA00022741"/>
    </source>
</evidence>
<feature type="compositionally biased region" description="Basic residues" evidence="22">
    <location>
        <begin position="589"/>
        <end position="611"/>
    </location>
</feature>
<evidence type="ECO:0000256" key="22">
    <source>
        <dbReference type="SAM" id="MobiDB-lite"/>
    </source>
</evidence>